<dbReference type="Pfam" id="PF04738">
    <property type="entry name" value="Lant_dehydr_N"/>
    <property type="match status" value="1"/>
</dbReference>
<evidence type="ECO:0000256" key="1">
    <source>
        <dbReference type="SAM" id="MobiDB-lite"/>
    </source>
</evidence>
<dbReference type="Pfam" id="PF14028">
    <property type="entry name" value="Lant_dehydr_C"/>
    <property type="match status" value="1"/>
</dbReference>
<dbReference type="InterPro" id="IPR023809">
    <property type="entry name" value="Thiopep_bacteriocin_synth_dom"/>
</dbReference>
<evidence type="ECO:0000313" key="4">
    <source>
        <dbReference type="EMBL" id="MFC5721398.1"/>
    </source>
</evidence>
<protein>
    <submittedName>
        <fullName evidence="4">Lantibiotic dehydratase</fullName>
    </submittedName>
</protein>
<sequence length="1043" mass="114462">MAGGADRLLYREAGVLLVRATTYPGGRVACEDVKLSADAGVAVEQGSAWLAKVWQCSAFRLAVEVASPVLSRQVHDVLTGARVDARQVRRMVRSVASYLLRWRGRATPFGLFAGVGAAKVGDEPLVRWGDSHRVVLRADMQWLDGVIGRLEQHRGLLERLSVVANSTAFVRGDRLVVPGHATEDELEALAPLEVSVRCTGPVRTAMDAAGEPIRFGDLAKVLAVAYPAAQPEQITTLLGELVSQHFLITSLRAPMARPDALGHLREQLGMVDAAEELPDLAGLVQELGAIHDELLRQNTGPDPAPVHAAARPMVADRMRAVCDVTEQPLITDLGLDCEVRLPETVLGEAEAAASTLLRLTPYPFGYPRWKDFHVRFRQRYGPGAVVPVQDLLADSGLGMPAGYLGSPLGTDARTMTARDDVLLAMVQKAVMAGDEEIVLTEGIIRELVVGDPAETLLPPRVELAFQLHATSPEAVRRGDFRLQVTGVPRPGSSMAGRFAGLLPDADRRALARSYATASTGGRGAIAAQLSFAPRRRRSENVARTPQLLEQTIPLAEHRGPHRDVIAVRDLAVSADSREFQLVQLSTGRHLEPRVLHALEAGTLTPPLARFLAEVTTARCAVYKAFDWGAAVRLPYLPRLRSGRTVLSPARWMLTAADLPVRAASMPEWEASLDTWCRRLRVPLTVMLCETDLRMRLDLRNALHRELLRARLARTDHVELREAPAPDDLAFVGRAHEFLLPLHVAHSQSAARQSGPSGRPRPVERDAGHLPGHSSWLYAQIYGHPVRQDEILTDHLHRLIEGLCDLPLWWFRRHRDVTRPDREQHLDLYLRLPSPDQYGLAAGAFHAWANNLRRAGLVSQVTLATHHPETGRYGHGNAMRAAEAVFAADSAAALAQIAMATRTGLPSEAITAASLVGTAVAYASTPEDGLRWITDSFSREQGKLDQHLRKTALRLTDPSNDWAQIRARPGGELVARAWEQRRTALAAYREQIAHQRAPDPVLRSLLHMHHVRSIGVSPDRERIVQRLARAAALRQIAHSRKGEH</sequence>
<dbReference type="EMBL" id="JBHSPB010000007">
    <property type="protein sequence ID" value="MFC5721398.1"/>
    <property type="molecule type" value="Genomic_DNA"/>
</dbReference>
<feature type="domain" description="Thiopeptide-type bacteriocin biosynthesis" evidence="3">
    <location>
        <begin position="775"/>
        <end position="1029"/>
    </location>
</feature>
<proteinExistence type="predicted"/>
<keyword evidence="5" id="KW-1185">Reference proteome</keyword>
<comment type="caution">
    <text evidence="4">The sequence shown here is derived from an EMBL/GenBank/DDBJ whole genome shotgun (WGS) entry which is preliminary data.</text>
</comment>
<dbReference type="RefSeq" id="WP_390316664.1">
    <property type="nucleotide sequence ID" value="NZ_JBHSPB010000007.1"/>
</dbReference>
<gene>
    <name evidence="4" type="ORF">ACFP1Z_14595</name>
</gene>
<dbReference type="NCBIfam" id="TIGR03891">
    <property type="entry name" value="thiopep_ocin"/>
    <property type="match status" value="1"/>
</dbReference>
<feature type="region of interest" description="Disordered" evidence="1">
    <location>
        <begin position="746"/>
        <end position="765"/>
    </location>
</feature>
<accession>A0ABW0Z2X4</accession>
<feature type="domain" description="Lantibiotic dehydratase N-terminal" evidence="2">
    <location>
        <begin position="57"/>
        <end position="707"/>
    </location>
</feature>
<name>A0ABW0Z2X4_9ACTN</name>
<dbReference type="InterPro" id="IPR006827">
    <property type="entry name" value="Lant_deHydtase_N"/>
</dbReference>
<reference evidence="5" key="1">
    <citation type="journal article" date="2019" name="Int. J. Syst. Evol. Microbiol.">
        <title>The Global Catalogue of Microorganisms (GCM) 10K type strain sequencing project: providing services to taxonomists for standard genome sequencing and annotation.</title>
        <authorList>
            <consortium name="The Broad Institute Genomics Platform"/>
            <consortium name="The Broad Institute Genome Sequencing Center for Infectious Disease"/>
            <person name="Wu L."/>
            <person name="Ma J."/>
        </authorList>
    </citation>
    <scope>NUCLEOTIDE SEQUENCE [LARGE SCALE GENOMIC DNA]</scope>
    <source>
        <strain evidence="5">CGMCC 4.7304</strain>
    </source>
</reference>
<feature type="compositionally biased region" description="Polar residues" evidence="1">
    <location>
        <begin position="746"/>
        <end position="755"/>
    </location>
</feature>
<evidence type="ECO:0000259" key="3">
    <source>
        <dbReference type="Pfam" id="PF14028"/>
    </source>
</evidence>
<evidence type="ECO:0000259" key="2">
    <source>
        <dbReference type="Pfam" id="PF04738"/>
    </source>
</evidence>
<evidence type="ECO:0000313" key="5">
    <source>
        <dbReference type="Proteomes" id="UP001596083"/>
    </source>
</evidence>
<organism evidence="4 5">
    <name type="scientific">Streptomyces gamaensis</name>
    <dbReference type="NCBI Taxonomy" id="1763542"/>
    <lineage>
        <taxon>Bacteria</taxon>
        <taxon>Bacillati</taxon>
        <taxon>Actinomycetota</taxon>
        <taxon>Actinomycetes</taxon>
        <taxon>Kitasatosporales</taxon>
        <taxon>Streptomycetaceae</taxon>
        <taxon>Streptomyces</taxon>
    </lineage>
</organism>
<dbReference type="Proteomes" id="UP001596083">
    <property type="component" value="Unassembled WGS sequence"/>
</dbReference>